<dbReference type="RefSeq" id="WP_045232671.1">
    <property type="nucleotide sequence ID" value="NZ_BBJU01000034.1"/>
</dbReference>
<dbReference type="SUPFAM" id="SSF51735">
    <property type="entry name" value="NAD(P)-binding Rossmann-fold domains"/>
    <property type="match status" value="1"/>
</dbReference>
<evidence type="ECO:0000259" key="1">
    <source>
        <dbReference type="Pfam" id="PF02558"/>
    </source>
</evidence>
<feature type="domain" description="Ketopantoate reductase N-terminal" evidence="1">
    <location>
        <begin position="12"/>
        <end position="145"/>
    </location>
</feature>
<comment type="caution">
    <text evidence="2">The sequence shown here is derived from an EMBL/GenBank/DDBJ whole genome shotgun (WGS) entry which is preliminary data.</text>
</comment>
<protein>
    <submittedName>
        <fullName evidence="2">Putative 2-dehydropantoate 2-reductase</fullName>
    </submittedName>
</protein>
<dbReference type="eggNOG" id="COG1893">
    <property type="taxonomic scope" value="Bacteria"/>
</dbReference>
<gene>
    <name evidence="2" type="ORF">RRU01S_34_00035</name>
</gene>
<dbReference type="Proteomes" id="UP000028701">
    <property type="component" value="Unassembled WGS sequence"/>
</dbReference>
<accession>A0A081D2V3</accession>
<dbReference type="Pfam" id="PF02558">
    <property type="entry name" value="ApbA"/>
    <property type="match status" value="1"/>
</dbReference>
<proteinExistence type="predicted"/>
<organism evidence="2 3">
    <name type="scientific">Agrobacterium rubi TR3 = NBRC 13261</name>
    <dbReference type="NCBI Taxonomy" id="1368415"/>
    <lineage>
        <taxon>Bacteria</taxon>
        <taxon>Pseudomonadati</taxon>
        <taxon>Pseudomonadota</taxon>
        <taxon>Alphaproteobacteria</taxon>
        <taxon>Hyphomicrobiales</taxon>
        <taxon>Rhizobiaceae</taxon>
        <taxon>Rhizobium/Agrobacterium group</taxon>
        <taxon>Agrobacterium</taxon>
    </lineage>
</organism>
<evidence type="ECO:0000313" key="3">
    <source>
        <dbReference type="Proteomes" id="UP000028701"/>
    </source>
</evidence>
<dbReference type="EMBL" id="BBJU01000034">
    <property type="protein sequence ID" value="GAK73249.1"/>
    <property type="molecule type" value="Genomic_DNA"/>
</dbReference>
<dbReference type="Gene3D" id="3.40.50.720">
    <property type="entry name" value="NAD(P)-binding Rossmann-like Domain"/>
    <property type="match status" value="1"/>
</dbReference>
<dbReference type="InterPro" id="IPR013332">
    <property type="entry name" value="KPR_N"/>
</dbReference>
<dbReference type="InterPro" id="IPR036291">
    <property type="entry name" value="NAD(P)-bd_dom_sf"/>
</dbReference>
<evidence type="ECO:0000313" key="2">
    <source>
        <dbReference type="EMBL" id="GAK73249.1"/>
    </source>
</evidence>
<reference evidence="2 3" key="1">
    <citation type="submission" date="2014-08" db="EMBL/GenBank/DDBJ databases">
        <title>Whole genome shotgun sequence of Rhizobium rubi NBRC 13261.</title>
        <authorList>
            <person name="Katano-Makiyama Y."/>
            <person name="Hosoyama A."/>
            <person name="Hashimoto M."/>
            <person name="Hosoyama Y."/>
            <person name="Noguchi M."/>
            <person name="Tsuchikane K."/>
            <person name="Uohara A."/>
            <person name="Ohji S."/>
            <person name="Ichikawa N."/>
            <person name="Kimura A."/>
            <person name="Yamazoe A."/>
            <person name="Fujita N."/>
        </authorList>
    </citation>
    <scope>NUCLEOTIDE SEQUENCE [LARGE SCALE GENOMIC DNA]</scope>
    <source>
        <strain evidence="2 3">NBRC 13261</strain>
    </source>
</reference>
<sequence length="303" mass="32774">MNAFSTSCPLRIAVIGVGGIGSTFAFHLASRGGHEVMVIARPGSDRLRQLLADSGIVSTKGEHVAVGVSDKLDEDQPYDLVIVTLLAHQVDAVLPALQRSAARNILFMFNNFEPERLQDAIGTERSAFGMPFVQASFDTDGRLKAVVGAAGQKTKLSDQRWVDLFSQAGLPAVLETDMLLWLRCHAPLCVAFESISIAGVRRGTGASWKEALNIAHGVYESFRLVRGHGYRLYPSGKAWLDRSPAWVPASMLWSLSRIRSFRELLATGAGECRALIDIMAEAAPRSDKAISVAKILAMKPADG</sequence>
<dbReference type="AlphaFoldDB" id="A0A081D2V3"/>
<name>A0A081D2V3_9HYPH</name>